<name>A0ABU8XXN5_9PROT</name>
<evidence type="ECO:0000313" key="1">
    <source>
        <dbReference type="EMBL" id="MEK0085824.1"/>
    </source>
</evidence>
<dbReference type="RefSeq" id="WP_418161672.1">
    <property type="nucleotide sequence ID" value="NZ_JBBLZC010000035.1"/>
</dbReference>
<dbReference type="EMBL" id="JBBLZC010000035">
    <property type="protein sequence ID" value="MEK0085824.1"/>
    <property type="molecule type" value="Genomic_DNA"/>
</dbReference>
<protein>
    <submittedName>
        <fullName evidence="1">Uncharacterized protein</fullName>
    </submittedName>
</protein>
<accession>A0ABU8XXN5</accession>
<evidence type="ECO:0000313" key="2">
    <source>
        <dbReference type="Proteomes" id="UP001375743"/>
    </source>
</evidence>
<reference evidence="1 2" key="1">
    <citation type="submission" date="2024-01" db="EMBL/GenBank/DDBJ databases">
        <title>Multi-omics insights into the function and evolution of sodium benzoate biodegradation pathways in Benzoatithermus flavus gen. nov., sp. nov. from hot spring.</title>
        <authorList>
            <person name="Hu C.-J."/>
            <person name="Li W.-J."/>
        </authorList>
    </citation>
    <scope>NUCLEOTIDE SEQUENCE [LARGE SCALE GENOMIC DNA]</scope>
    <source>
        <strain evidence="1 2">SYSU G07066</strain>
    </source>
</reference>
<gene>
    <name evidence="1" type="ORF">U1T56_21935</name>
</gene>
<proteinExistence type="predicted"/>
<keyword evidence="2" id="KW-1185">Reference proteome</keyword>
<comment type="caution">
    <text evidence="1">The sequence shown here is derived from an EMBL/GenBank/DDBJ whole genome shotgun (WGS) entry which is preliminary data.</text>
</comment>
<sequence>MAMQDPNEEVVVRPYMRGTLALLAAMPADRPVDEASLARAVGGRTPGWARFVEQLLDLRLADEVSLDGRPLLLLPTPAGLVLREQLCRPRKPVAVERTLLERIGLEWLAMLEALAEFGPLRLSEVLAACRHLPGDNREVPLARSRFTGLTRRRRLIEIVPGDELLEPAMRRYRVTDAAWRIVAARRRLHATAYDLEPFARCLAAMRAPADRPAPAGAAAVLRRRQRRRPPVPGQLSLF</sequence>
<organism evidence="1 2">
    <name type="scientific">Benzoatithermus flavus</name>
    <dbReference type="NCBI Taxonomy" id="3108223"/>
    <lineage>
        <taxon>Bacteria</taxon>
        <taxon>Pseudomonadati</taxon>
        <taxon>Pseudomonadota</taxon>
        <taxon>Alphaproteobacteria</taxon>
        <taxon>Geminicoccales</taxon>
        <taxon>Geminicoccaceae</taxon>
        <taxon>Benzoatithermus</taxon>
    </lineage>
</organism>
<dbReference type="Proteomes" id="UP001375743">
    <property type="component" value="Unassembled WGS sequence"/>
</dbReference>